<dbReference type="Proteomes" id="UP000022910">
    <property type="component" value="Unassembled WGS sequence"/>
</dbReference>
<name>A0A015KFD8_RHIIW</name>
<sequence>MSCPKIFSGYLPELTYDIMKHFQNDFSTLHSCILVNRLWCRLAIPLLWENPFSIPTGNYNFIGIYLHNLNGDLKTKLNEYRIKDNLFHSDTLFNYPSFIKYLNTWRIISSIEKWSKNAVRTLKPQDRNFNSVSNFRRLIQMSLFKMFIDNEVNLHTLDIEIFTFYTNWNSYYDDIFESILQNHNFIQNVRNLNLYIGSSPVYTNDSYALIKNRISQVINSHQNLKKILLSYGSIPLYQSLLLTKDYNCSNTLNTITLYRVNFKGINNLDKIFEQLNVLESVHIIYCLFLNISIIQQIISLTKPFKLKSLFINGRSQIDESLLLLLQKSGSYLENFGCRFCLNYSLPLKQQILESIIKYCKNSIKFLRTYGVERQIIYLVFNLIENTKQSLNYLSINVIDDDLVVSNDNKECNSIILQNLGQALPPRLEYLDLNLPIKASDFEIFLKSSQDTFIEKLLINNTDGQDILPYIKEYIMKKKRVKYLAIINSFERSDDGTYDHKELFSLKDEVDEFELYNIRVQNYYDSLINMYKFIKQIN</sequence>
<comment type="caution">
    <text evidence="1">The sequence shown here is derived from an EMBL/GenBank/DDBJ whole genome shotgun (WGS) entry which is preliminary data.</text>
</comment>
<protein>
    <recommendedName>
        <fullName evidence="3">F-box domain-containing protein</fullName>
    </recommendedName>
</protein>
<organism evidence="1 2">
    <name type="scientific">Rhizophagus irregularis (strain DAOM 197198w)</name>
    <name type="common">Glomus intraradices</name>
    <dbReference type="NCBI Taxonomy" id="1432141"/>
    <lineage>
        <taxon>Eukaryota</taxon>
        <taxon>Fungi</taxon>
        <taxon>Fungi incertae sedis</taxon>
        <taxon>Mucoromycota</taxon>
        <taxon>Glomeromycotina</taxon>
        <taxon>Glomeromycetes</taxon>
        <taxon>Glomerales</taxon>
        <taxon>Glomeraceae</taxon>
        <taxon>Rhizophagus</taxon>
    </lineage>
</organism>
<proteinExistence type="predicted"/>
<evidence type="ECO:0000313" key="2">
    <source>
        <dbReference type="Proteomes" id="UP000022910"/>
    </source>
</evidence>
<gene>
    <name evidence="1" type="ORF">RirG_015730</name>
</gene>
<evidence type="ECO:0000313" key="1">
    <source>
        <dbReference type="EMBL" id="EXX78355.1"/>
    </source>
</evidence>
<dbReference type="OrthoDB" id="2318089at2759"/>
<dbReference type="EMBL" id="JEMT01009201">
    <property type="protein sequence ID" value="EXX78355.1"/>
    <property type="molecule type" value="Genomic_DNA"/>
</dbReference>
<keyword evidence="2" id="KW-1185">Reference proteome</keyword>
<reference evidence="1 2" key="1">
    <citation type="submission" date="2014-02" db="EMBL/GenBank/DDBJ databases">
        <title>Single nucleus genome sequencing reveals high similarity among nuclei of an endomycorrhizal fungus.</title>
        <authorList>
            <person name="Lin K."/>
            <person name="Geurts R."/>
            <person name="Zhang Z."/>
            <person name="Limpens E."/>
            <person name="Saunders D.G."/>
            <person name="Mu D."/>
            <person name="Pang E."/>
            <person name="Cao H."/>
            <person name="Cha H."/>
            <person name="Lin T."/>
            <person name="Zhou Q."/>
            <person name="Shang Y."/>
            <person name="Li Y."/>
            <person name="Ivanov S."/>
            <person name="Sharma T."/>
            <person name="Velzen R.V."/>
            <person name="Ruijter N.D."/>
            <person name="Aanen D.K."/>
            <person name="Win J."/>
            <person name="Kamoun S."/>
            <person name="Bisseling T."/>
            <person name="Huang S."/>
        </authorList>
    </citation>
    <scope>NUCLEOTIDE SEQUENCE [LARGE SCALE GENOMIC DNA]</scope>
    <source>
        <strain evidence="2">DAOM197198w</strain>
    </source>
</reference>
<dbReference type="HOGENOM" id="CLU_028913_2_1_1"/>
<dbReference type="STRING" id="1432141.A0A015KFD8"/>
<evidence type="ECO:0008006" key="3">
    <source>
        <dbReference type="Google" id="ProtNLM"/>
    </source>
</evidence>
<accession>A0A015KFD8</accession>
<dbReference type="AlphaFoldDB" id="A0A015KFD8"/>